<dbReference type="OMA" id="WAPENTV"/>
<dbReference type="InParanoid" id="C5LHT8"/>
<dbReference type="InterPro" id="IPR036322">
    <property type="entry name" value="WD40_repeat_dom_sf"/>
</dbReference>
<name>C5LHT8_PERM5</name>
<protein>
    <submittedName>
        <fullName evidence="2">Uncharacterized protein</fullName>
    </submittedName>
</protein>
<dbReference type="Gene3D" id="2.130.10.10">
    <property type="entry name" value="YVTN repeat-like/Quinoprotein amine dehydrogenase"/>
    <property type="match status" value="1"/>
</dbReference>
<feature type="region of interest" description="Disordered" evidence="1">
    <location>
        <begin position="370"/>
        <end position="396"/>
    </location>
</feature>
<accession>C5LHT8</accession>
<dbReference type="RefSeq" id="XP_002771876.1">
    <property type="nucleotide sequence ID" value="XM_002771830.1"/>
</dbReference>
<evidence type="ECO:0000256" key="1">
    <source>
        <dbReference type="SAM" id="MobiDB-lite"/>
    </source>
</evidence>
<dbReference type="GeneID" id="9048186"/>
<gene>
    <name evidence="2" type="ORF">Pmar_PMAR022989</name>
</gene>
<dbReference type="InterPro" id="IPR015943">
    <property type="entry name" value="WD40/YVTN_repeat-like_dom_sf"/>
</dbReference>
<dbReference type="Proteomes" id="UP000007800">
    <property type="component" value="Unassembled WGS sequence"/>
</dbReference>
<sequence length="450" mass="49084">MSHEARMEVGVCVQCTAVKPARPRHHSLLRGSSKEERMVLAAGTMSMDRASSVEILEYDPTTEGWVGKILWAPPMENYVKQTAEEFVSCSDQLRLWRCEQGRDKGFKLAGIFRPAPGCSGGGAPCCPYSGVAWSGDRLAACTRSGLVMVWSTTTYDILRCSDFGNDTSNPMSLCDVSFVASDVLAVCNTKGEVLLMDLAEEDADDAAVVVQRSPEEFPEQMICFASMSEHGRLGLVMQETGEIVCYRFEMRGEEGKLRYLATVYTEASVAAATFASFEEPTGPTLCTANDNGTLSLWKWPEEGPRGPFPAARMRPLYQWSLSLPNREGLVSTVQVCSEKQLSPPSGCGQALVVSTTGGRVALTFLPEDLPSTWEDQESPRPAAKAPRLSTGSSVHTRTRTSLGVGVLNDKVPLIDAGSRVKFKPRFRMCLFAATKCFLISIAKEHETKGD</sequence>
<evidence type="ECO:0000313" key="3">
    <source>
        <dbReference type="Proteomes" id="UP000007800"/>
    </source>
</evidence>
<dbReference type="SUPFAM" id="SSF50978">
    <property type="entry name" value="WD40 repeat-like"/>
    <property type="match status" value="1"/>
</dbReference>
<evidence type="ECO:0000313" key="2">
    <source>
        <dbReference type="EMBL" id="EER03692.1"/>
    </source>
</evidence>
<keyword evidence="3" id="KW-1185">Reference proteome</keyword>
<proteinExistence type="predicted"/>
<dbReference type="EMBL" id="GG682149">
    <property type="protein sequence ID" value="EER03692.1"/>
    <property type="molecule type" value="Genomic_DNA"/>
</dbReference>
<dbReference type="AlphaFoldDB" id="C5LHT8"/>
<reference evidence="2 3" key="1">
    <citation type="submission" date="2008-07" db="EMBL/GenBank/DDBJ databases">
        <authorList>
            <person name="El-Sayed N."/>
            <person name="Caler E."/>
            <person name="Inman J."/>
            <person name="Amedeo P."/>
            <person name="Hass B."/>
            <person name="Wortman J."/>
        </authorList>
    </citation>
    <scope>NUCLEOTIDE SEQUENCE [LARGE SCALE GENOMIC DNA]</scope>
    <source>
        <strain evidence="3">ATCC 50983 / TXsc</strain>
    </source>
</reference>
<organism evidence="3">
    <name type="scientific">Perkinsus marinus (strain ATCC 50983 / TXsc)</name>
    <dbReference type="NCBI Taxonomy" id="423536"/>
    <lineage>
        <taxon>Eukaryota</taxon>
        <taxon>Sar</taxon>
        <taxon>Alveolata</taxon>
        <taxon>Perkinsozoa</taxon>
        <taxon>Perkinsea</taxon>
        <taxon>Perkinsida</taxon>
        <taxon>Perkinsidae</taxon>
        <taxon>Perkinsus</taxon>
    </lineage>
</organism>
<dbReference type="OrthoDB" id="10481157at2759"/>